<reference evidence="3" key="1">
    <citation type="journal article" date="2014" name="Int. J. Syst. Evol. Microbiol.">
        <title>Complete genome sequence of Corynebacterium casei LMG S-19264T (=DSM 44701T), isolated from a smear-ripened cheese.</title>
        <authorList>
            <consortium name="US DOE Joint Genome Institute (JGI-PGF)"/>
            <person name="Walter F."/>
            <person name="Albersmeier A."/>
            <person name="Kalinowski J."/>
            <person name="Ruckert C."/>
        </authorList>
    </citation>
    <scope>NUCLEOTIDE SEQUENCE</scope>
    <source>
        <strain evidence="3">KCTC 32255</strain>
    </source>
</reference>
<dbReference type="Gene3D" id="1.10.40.110">
    <property type="match status" value="1"/>
</dbReference>
<evidence type="ECO:0000313" key="3">
    <source>
        <dbReference type="EMBL" id="GGZ03662.1"/>
    </source>
</evidence>
<evidence type="ECO:0000313" key="4">
    <source>
        <dbReference type="Proteomes" id="UP000648075"/>
    </source>
</evidence>
<dbReference type="RefSeq" id="WP_189620887.1">
    <property type="nucleotide sequence ID" value="NZ_BMZA01000005.1"/>
</dbReference>
<proteinExistence type="predicted"/>
<dbReference type="EMBL" id="BMZA01000005">
    <property type="protein sequence ID" value="GGZ03662.1"/>
    <property type="molecule type" value="Genomic_DNA"/>
</dbReference>
<keyword evidence="1" id="KW-0732">Signal</keyword>
<name>A0A918PEJ2_9SPHN</name>
<dbReference type="InterPro" id="IPR006311">
    <property type="entry name" value="TAT_signal"/>
</dbReference>
<comment type="caution">
    <text evidence="3">The sequence shown here is derived from an EMBL/GenBank/DDBJ whole genome shotgun (WGS) entry which is preliminary data.</text>
</comment>
<dbReference type="InterPro" id="IPR012336">
    <property type="entry name" value="Thioredoxin-like_fold"/>
</dbReference>
<accession>A0A918PEJ2</accession>
<dbReference type="Proteomes" id="UP000648075">
    <property type="component" value="Unassembled WGS sequence"/>
</dbReference>
<sequence>MTNRRLALAALIAAGLGLGTASLDAAPPAKRKAVPLASSTAHNWNGTIAVAANGAHTLGNPEAPLKLTEYVSYTCPHCAHFTRDAEAPLRLTVVPRGQVSVTVSNVLRNAVDVAAALIVNCGDDKRFFVRHNAMLATQEKWIVQAENLSEPQKQRWGNGPLPQRLRAIASDLGFYDMAQNWGIGRPQADRCLGDTAMLDKLKAQQDAANTIGVKGTPSFSINGALIDDAYSWDALQPILSARVAALPGQPS</sequence>
<organism evidence="3 4">
    <name type="scientific">Novosphingobium colocasiae</name>
    <dbReference type="NCBI Taxonomy" id="1256513"/>
    <lineage>
        <taxon>Bacteria</taxon>
        <taxon>Pseudomonadati</taxon>
        <taxon>Pseudomonadota</taxon>
        <taxon>Alphaproteobacteria</taxon>
        <taxon>Sphingomonadales</taxon>
        <taxon>Sphingomonadaceae</taxon>
        <taxon>Novosphingobium</taxon>
    </lineage>
</organism>
<dbReference type="PROSITE" id="PS51318">
    <property type="entry name" value="TAT"/>
    <property type="match status" value="1"/>
</dbReference>
<evidence type="ECO:0000256" key="1">
    <source>
        <dbReference type="SAM" id="SignalP"/>
    </source>
</evidence>
<dbReference type="Gene3D" id="3.40.30.10">
    <property type="entry name" value="Glutaredoxin"/>
    <property type="match status" value="1"/>
</dbReference>
<evidence type="ECO:0000259" key="2">
    <source>
        <dbReference type="Pfam" id="PF13462"/>
    </source>
</evidence>
<gene>
    <name evidence="3" type="ORF">GCM10011614_18320</name>
</gene>
<dbReference type="InterPro" id="IPR036249">
    <property type="entry name" value="Thioredoxin-like_sf"/>
</dbReference>
<feature type="chain" id="PRO_5037941081" evidence="1">
    <location>
        <begin position="26"/>
        <end position="251"/>
    </location>
</feature>
<feature type="signal peptide" evidence="1">
    <location>
        <begin position="1"/>
        <end position="25"/>
    </location>
</feature>
<dbReference type="SUPFAM" id="SSF52833">
    <property type="entry name" value="Thioredoxin-like"/>
    <property type="match status" value="1"/>
</dbReference>
<reference evidence="3" key="2">
    <citation type="submission" date="2020-09" db="EMBL/GenBank/DDBJ databases">
        <authorList>
            <person name="Sun Q."/>
            <person name="Kim S."/>
        </authorList>
    </citation>
    <scope>NUCLEOTIDE SEQUENCE</scope>
    <source>
        <strain evidence="3">KCTC 32255</strain>
    </source>
</reference>
<feature type="domain" description="Thioredoxin-like fold" evidence="2">
    <location>
        <begin position="54"/>
        <end position="239"/>
    </location>
</feature>
<keyword evidence="4" id="KW-1185">Reference proteome</keyword>
<protein>
    <submittedName>
        <fullName evidence="3">Thiol-disulfide oxidoreductase</fullName>
    </submittedName>
</protein>
<dbReference type="Pfam" id="PF13462">
    <property type="entry name" value="Thioredoxin_4"/>
    <property type="match status" value="1"/>
</dbReference>
<dbReference type="AlphaFoldDB" id="A0A918PEJ2"/>